<dbReference type="EMBL" id="CP017962">
    <property type="protein sequence ID" value="APC48525.1"/>
    <property type="molecule type" value="Genomic_DNA"/>
</dbReference>
<evidence type="ECO:0000313" key="4">
    <source>
        <dbReference type="Proteomes" id="UP000182945"/>
    </source>
</evidence>
<dbReference type="GO" id="GO:0005886">
    <property type="term" value="C:plasma membrane"/>
    <property type="evidence" value="ECO:0007669"/>
    <property type="project" value="UniProtKB-SubCell"/>
</dbReference>
<keyword evidence="1" id="KW-1003">Cell membrane</keyword>
<dbReference type="InterPro" id="IPR002696">
    <property type="entry name" value="Membr_insert_effic_factor_YidD"/>
</dbReference>
<dbReference type="PANTHER" id="PTHR33383:SF1">
    <property type="entry name" value="MEMBRANE PROTEIN INSERTION EFFICIENCY FACTOR-RELATED"/>
    <property type="match status" value="1"/>
</dbReference>
<evidence type="ECO:0000256" key="1">
    <source>
        <dbReference type="HAMAP-Rule" id="MF_00386"/>
    </source>
</evidence>
<dbReference type="Proteomes" id="UP000621631">
    <property type="component" value="Unassembled WGS sequence"/>
</dbReference>
<dbReference type="Proteomes" id="UP000182945">
    <property type="component" value="Chromosome"/>
</dbReference>
<keyword evidence="1" id="KW-0472">Membrane</keyword>
<dbReference type="KEGG" id="vhl:BME96_10215"/>
<proteinExistence type="inferred from homology"/>
<dbReference type="AlphaFoldDB" id="A0AAC9J0B4"/>
<dbReference type="HAMAP" id="MF_00386">
    <property type="entry name" value="UPF0161_YidD"/>
    <property type="match status" value="1"/>
</dbReference>
<dbReference type="NCBIfam" id="TIGR00278">
    <property type="entry name" value="membrane protein insertion efficiency factor YidD"/>
    <property type="match status" value="1"/>
</dbReference>
<keyword evidence="5" id="KW-1185">Reference proteome</keyword>
<dbReference type="Pfam" id="PF01809">
    <property type="entry name" value="YidD"/>
    <property type="match status" value="1"/>
</dbReference>
<sequence length="75" mass="8611">MKFLFIGLVKFYRSAISPFTPASCRFYPSCSAYSLEAFQRFGTWKGLFLTIKRISKCHPFHSGGVDLVPEKKKNK</sequence>
<comment type="subcellular location">
    <subcellularLocation>
        <location evidence="1">Cell membrane</location>
        <topology evidence="1">Peripheral membrane protein</topology>
        <orientation evidence="1">Cytoplasmic side</orientation>
    </subcellularLocation>
</comment>
<dbReference type="EMBL" id="JACWEZ010000015">
    <property type="protein sequence ID" value="MBD1224274.1"/>
    <property type="molecule type" value="Genomic_DNA"/>
</dbReference>
<reference evidence="3 5" key="2">
    <citation type="submission" date="2020-09" db="EMBL/GenBank/DDBJ databases">
        <title>Draft Genome Sequences of Oil-Oxidizing Bacteria Halomonas titanicae, Marinobacter lutaoensis, and Virgibacillus halodenitrificans Isolated from Highly Saline Environments.</title>
        <authorList>
            <person name="Grouzdev D.S."/>
            <person name="Sokolova D.S."/>
            <person name="Semenova E.M."/>
            <person name="Borzenkov I.A."/>
            <person name="Bidzhieva S.K."/>
            <person name="Poltaraus A.B."/>
            <person name="Nazina T.N."/>
        </authorList>
    </citation>
    <scope>NUCLEOTIDE SEQUENCE [LARGE SCALE GENOMIC DNA]</scope>
    <source>
        <strain evidence="3 5">VKM B-3472D</strain>
    </source>
</reference>
<organism evidence="2 4">
    <name type="scientific">Virgibacillus halodenitrificans</name>
    <name type="common">Bacillus halodenitrificans</name>
    <dbReference type="NCBI Taxonomy" id="1482"/>
    <lineage>
        <taxon>Bacteria</taxon>
        <taxon>Bacillati</taxon>
        <taxon>Bacillota</taxon>
        <taxon>Bacilli</taxon>
        <taxon>Bacillales</taxon>
        <taxon>Bacillaceae</taxon>
        <taxon>Virgibacillus</taxon>
    </lineage>
</organism>
<gene>
    <name evidence="3" type="primary">yidD</name>
    <name evidence="2" type="ORF">BME96_10215</name>
    <name evidence="3" type="ORF">IC602_16810</name>
</gene>
<accession>A0AAC9J0B4</accession>
<dbReference type="RefSeq" id="WP_019378472.1">
    <property type="nucleotide sequence ID" value="NZ_CP017962.1"/>
</dbReference>
<dbReference type="GeneID" id="71514767"/>
<protein>
    <recommendedName>
        <fullName evidence="1">Putative membrane protein insertion efficiency factor</fullName>
    </recommendedName>
</protein>
<evidence type="ECO:0000313" key="3">
    <source>
        <dbReference type="EMBL" id="MBD1224274.1"/>
    </source>
</evidence>
<name>A0AAC9J0B4_VIRHA</name>
<dbReference type="SMART" id="SM01234">
    <property type="entry name" value="Haemolytic"/>
    <property type="match status" value="1"/>
</dbReference>
<evidence type="ECO:0000313" key="2">
    <source>
        <dbReference type="EMBL" id="APC48525.1"/>
    </source>
</evidence>
<comment type="function">
    <text evidence="1">Could be involved in insertion of integral membrane proteins into the membrane.</text>
</comment>
<reference evidence="2 4" key="1">
    <citation type="submission" date="2016-11" db="EMBL/GenBank/DDBJ databases">
        <title>Complete genome sequencing of Virgibacillus halodenitrificans PDB-F2.</title>
        <authorList>
            <person name="Sun Z."/>
            <person name="Zhou Y."/>
            <person name="Li H."/>
        </authorList>
    </citation>
    <scope>NUCLEOTIDE SEQUENCE [LARGE SCALE GENOMIC DNA]</scope>
    <source>
        <strain evidence="2 4">PDB-F2</strain>
    </source>
</reference>
<dbReference type="PANTHER" id="PTHR33383">
    <property type="entry name" value="MEMBRANE PROTEIN INSERTION EFFICIENCY FACTOR-RELATED"/>
    <property type="match status" value="1"/>
</dbReference>
<evidence type="ECO:0000313" key="5">
    <source>
        <dbReference type="Proteomes" id="UP000621631"/>
    </source>
</evidence>
<comment type="similarity">
    <text evidence="1">Belongs to the UPF0161 family.</text>
</comment>